<name>A0AB33L087_9FLAO</name>
<feature type="domain" description="DUF7738" evidence="2">
    <location>
        <begin position="48"/>
        <end position="153"/>
    </location>
</feature>
<dbReference type="EMBL" id="AP035888">
    <property type="protein sequence ID" value="BFP69209.1"/>
    <property type="molecule type" value="Genomic_DNA"/>
</dbReference>
<accession>A0AB33L087</accession>
<gene>
    <name evidence="3" type="ORF">Pbs1_25520</name>
</gene>
<organism evidence="3">
    <name type="scientific">Tenacibaculum sp. Pbs-1</name>
    <dbReference type="NCBI Taxonomy" id="3238748"/>
    <lineage>
        <taxon>Bacteria</taxon>
        <taxon>Pseudomonadati</taxon>
        <taxon>Bacteroidota</taxon>
        <taxon>Flavobacteriia</taxon>
        <taxon>Flavobacteriales</taxon>
        <taxon>Flavobacteriaceae</taxon>
        <taxon>Tenacibaculum</taxon>
    </lineage>
</organism>
<evidence type="ECO:0000313" key="3">
    <source>
        <dbReference type="EMBL" id="BFP69209.1"/>
    </source>
</evidence>
<sequence length="229" mass="27088">MKLNYTILLSLMILLSCSAQTKKMKSKAKNTPEVAKMLESYHKQEHRLAFNGCEMTYNDKPFRLGMTIKEVIKLLGQKYSFHRGVYIWKDIGAVFSTNKDKYETNEDILKKITYIYIYMNTEVSEEYKESLKHELNYKNDYFLLEGMPIDKNMRVMDFIANSYFELNDFGISNYGYELDYNCNGKKIGYRLEADGLWLRKGVGHLTYKDKPNPENKNVFEMLYITEFDE</sequence>
<evidence type="ECO:0000259" key="2">
    <source>
        <dbReference type="Pfam" id="PF24880"/>
    </source>
</evidence>
<protein>
    <recommendedName>
        <fullName evidence="2">DUF7738 domain-containing protein</fullName>
    </recommendedName>
</protein>
<dbReference type="InterPro" id="IPR056640">
    <property type="entry name" value="DUF7738"/>
</dbReference>
<dbReference type="PROSITE" id="PS51257">
    <property type="entry name" value="PROKAR_LIPOPROTEIN"/>
    <property type="match status" value="1"/>
</dbReference>
<feature type="signal peptide" evidence="1">
    <location>
        <begin position="1"/>
        <end position="21"/>
    </location>
</feature>
<keyword evidence="1" id="KW-0732">Signal</keyword>
<evidence type="ECO:0000256" key="1">
    <source>
        <dbReference type="SAM" id="SignalP"/>
    </source>
</evidence>
<feature type="chain" id="PRO_5044194058" description="DUF7738 domain-containing protein" evidence="1">
    <location>
        <begin position="22"/>
        <end position="229"/>
    </location>
</feature>
<dbReference type="Pfam" id="PF24880">
    <property type="entry name" value="DUF7738"/>
    <property type="match status" value="1"/>
</dbReference>
<reference evidence="3" key="1">
    <citation type="submission" date="2024-08" db="EMBL/GenBank/DDBJ databases">
        <title>Whole genome sequence of Tenacibaculum sp. strain pbs-1 associated with black-spot shell disease in Akoya pearl oysters.</title>
        <authorList>
            <person name="Sakatoku A."/>
            <person name="Suzuki T."/>
            <person name="Hatano K."/>
            <person name="Seki M."/>
            <person name="Tanaka D."/>
            <person name="Nakamura S."/>
            <person name="Suzuki N."/>
            <person name="Isshiki T."/>
        </authorList>
    </citation>
    <scope>NUCLEOTIDE SEQUENCE</scope>
    <source>
        <strain evidence="3">Pbs-1</strain>
    </source>
</reference>
<dbReference type="AlphaFoldDB" id="A0AB33L087"/>
<proteinExistence type="predicted"/>